<proteinExistence type="predicted"/>
<sequence>MYAKQLQNKEKAANSNDNSIINDSYVPRRDAPRMETEYVVRFKRDRNNSIIGKDDSGGCLIALKKNFSSKRRFTGS</sequence>
<evidence type="ECO:0000313" key="3">
    <source>
        <dbReference type="Proteomes" id="UP001151699"/>
    </source>
</evidence>
<reference evidence="2" key="1">
    <citation type="submission" date="2022-07" db="EMBL/GenBank/DDBJ databases">
        <authorList>
            <person name="Trinca V."/>
            <person name="Uliana J.V.C."/>
            <person name="Torres T.T."/>
            <person name="Ward R.J."/>
            <person name="Monesi N."/>
        </authorList>
    </citation>
    <scope>NUCLEOTIDE SEQUENCE</scope>
    <source>
        <strain evidence="2">HSMRA1968</strain>
        <tissue evidence="2">Whole embryos</tissue>
    </source>
</reference>
<evidence type="ECO:0000256" key="1">
    <source>
        <dbReference type="SAM" id="MobiDB-lite"/>
    </source>
</evidence>
<dbReference type="EMBL" id="WJQU01000003">
    <property type="protein sequence ID" value="KAJ6639512.1"/>
    <property type="molecule type" value="Genomic_DNA"/>
</dbReference>
<evidence type="ECO:0000313" key="2">
    <source>
        <dbReference type="EMBL" id="KAJ6639512.1"/>
    </source>
</evidence>
<feature type="region of interest" description="Disordered" evidence="1">
    <location>
        <begin position="1"/>
        <end position="27"/>
    </location>
</feature>
<dbReference type="AlphaFoldDB" id="A0A9Q0S095"/>
<keyword evidence="3" id="KW-1185">Reference proteome</keyword>
<name>A0A9Q0S095_9DIPT</name>
<feature type="compositionally biased region" description="Low complexity" evidence="1">
    <location>
        <begin position="14"/>
        <end position="24"/>
    </location>
</feature>
<comment type="caution">
    <text evidence="2">The sequence shown here is derived from an EMBL/GenBank/DDBJ whole genome shotgun (WGS) entry which is preliminary data.</text>
</comment>
<dbReference type="Proteomes" id="UP001151699">
    <property type="component" value="Chromosome X"/>
</dbReference>
<gene>
    <name evidence="2" type="ORF">Bhyg_12258</name>
</gene>
<organism evidence="2 3">
    <name type="scientific">Pseudolycoriella hygida</name>
    <dbReference type="NCBI Taxonomy" id="35572"/>
    <lineage>
        <taxon>Eukaryota</taxon>
        <taxon>Metazoa</taxon>
        <taxon>Ecdysozoa</taxon>
        <taxon>Arthropoda</taxon>
        <taxon>Hexapoda</taxon>
        <taxon>Insecta</taxon>
        <taxon>Pterygota</taxon>
        <taxon>Neoptera</taxon>
        <taxon>Endopterygota</taxon>
        <taxon>Diptera</taxon>
        <taxon>Nematocera</taxon>
        <taxon>Sciaroidea</taxon>
        <taxon>Sciaridae</taxon>
        <taxon>Pseudolycoriella</taxon>
    </lineage>
</organism>
<protein>
    <submittedName>
        <fullName evidence="2">Uncharacterized protein</fullName>
    </submittedName>
</protein>
<accession>A0A9Q0S095</accession>